<dbReference type="EMBL" id="JAENHO010000008">
    <property type="protein sequence ID" value="MBL7258127.1"/>
    <property type="molecule type" value="Genomic_DNA"/>
</dbReference>
<dbReference type="RefSeq" id="WP_202994766.1">
    <property type="nucleotide sequence ID" value="NZ_JAENHO010000008.1"/>
</dbReference>
<keyword evidence="2" id="KW-1185">Reference proteome</keyword>
<evidence type="ECO:0000313" key="1">
    <source>
        <dbReference type="EMBL" id="MBL7258127.1"/>
    </source>
</evidence>
<evidence type="ECO:0000313" key="2">
    <source>
        <dbReference type="Proteomes" id="UP000598996"/>
    </source>
</evidence>
<gene>
    <name evidence="1" type="ORF">JKJ07_27855</name>
</gene>
<protein>
    <recommendedName>
        <fullName evidence="3">Secreted protein</fullName>
    </recommendedName>
</protein>
<organism evidence="1 2">
    <name type="scientific">Paractinoplanes lichenicola</name>
    <dbReference type="NCBI Taxonomy" id="2802976"/>
    <lineage>
        <taxon>Bacteria</taxon>
        <taxon>Bacillati</taxon>
        <taxon>Actinomycetota</taxon>
        <taxon>Actinomycetes</taxon>
        <taxon>Micromonosporales</taxon>
        <taxon>Micromonosporaceae</taxon>
        <taxon>Paractinoplanes</taxon>
    </lineage>
</organism>
<sequence length="195" mass="20922">MIVIVFLLGAALLAFLAWLARRQHDRAASAPVLTEPLEDLAAEAAAVGTAAQRARAEADAARQLVDSAERARDQAEYSFREAQYGPRPDGDEPWRLVERAALEAYRRGDLSAAQLDAIWSQVPGTGPDVREHAVRLARHRYEDAAAEAVRVRQQAYVAGVAAEVLAEEQRVAAGELSAARQSVSAGLPGLFAPSS</sequence>
<evidence type="ECO:0008006" key="3">
    <source>
        <dbReference type="Google" id="ProtNLM"/>
    </source>
</evidence>
<accession>A0ABS1VUG4</accession>
<proteinExistence type="predicted"/>
<comment type="caution">
    <text evidence="1">The sequence shown here is derived from an EMBL/GenBank/DDBJ whole genome shotgun (WGS) entry which is preliminary data.</text>
</comment>
<dbReference type="Proteomes" id="UP000598996">
    <property type="component" value="Unassembled WGS sequence"/>
</dbReference>
<name>A0ABS1VUG4_9ACTN</name>
<reference evidence="1 2" key="1">
    <citation type="submission" date="2021-01" db="EMBL/GenBank/DDBJ databases">
        <title>Actinoplanes sp. nov. LDG1-01 isolated from lichen.</title>
        <authorList>
            <person name="Saeng-In P."/>
            <person name="Phongsopitanun W."/>
            <person name="Kanchanasin P."/>
            <person name="Yuki M."/>
            <person name="Kudo T."/>
            <person name="Ohkuma M."/>
            <person name="Tanasupawat S."/>
        </authorList>
    </citation>
    <scope>NUCLEOTIDE SEQUENCE [LARGE SCALE GENOMIC DNA]</scope>
    <source>
        <strain evidence="1 2">LDG1-01</strain>
    </source>
</reference>